<dbReference type="OrthoDB" id="1435404at2759"/>
<keyword evidence="2" id="KW-1185">Reference proteome</keyword>
<dbReference type="InterPro" id="IPR012337">
    <property type="entry name" value="RNaseH-like_sf"/>
</dbReference>
<dbReference type="GO" id="GO:0003676">
    <property type="term" value="F:nucleic acid binding"/>
    <property type="evidence" value="ECO:0007669"/>
    <property type="project" value="InterPro"/>
</dbReference>
<feature type="non-terminal residue" evidence="1">
    <location>
        <position position="1"/>
    </location>
</feature>
<sequence length="146" mass="16501">MDFVSSLPITQKNTKFICVIVDKLTKFVNFIPLNVKYNLEKLTSLYIQEIVGLYGVPSNIVSDRVLSMAPYEALYGRRCRTPLCWCELGEDVVLGLEVVQQTTEKVKLIQEKMKVTQSMLVEQVRSLVGRGRGTKSNKLSIALITE</sequence>
<proteinExistence type="predicted"/>
<dbReference type="PANTHER" id="PTHR45835">
    <property type="entry name" value="YALI0A06105P"/>
    <property type="match status" value="1"/>
</dbReference>
<evidence type="ECO:0000313" key="2">
    <source>
        <dbReference type="Proteomes" id="UP000257109"/>
    </source>
</evidence>
<dbReference type="EMBL" id="QJKJ01005859">
    <property type="protein sequence ID" value="RDX88725.1"/>
    <property type="molecule type" value="Genomic_DNA"/>
</dbReference>
<evidence type="ECO:0000313" key="1">
    <source>
        <dbReference type="EMBL" id="RDX88725.1"/>
    </source>
</evidence>
<evidence type="ECO:0008006" key="3">
    <source>
        <dbReference type="Google" id="ProtNLM"/>
    </source>
</evidence>
<reference evidence="1" key="1">
    <citation type="submission" date="2018-05" db="EMBL/GenBank/DDBJ databases">
        <title>Draft genome of Mucuna pruriens seed.</title>
        <authorList>
            <person name="Nnadi N.E."/>
            <person name="Vos R."/>
            <person name="Hasami M.H."/>
            <person name="Devisetty U.K."/>
            <person name="Aguiy J.C."/>
        </authorList>
    </citation>
    <scope>NUCLEOTIDE SEQUENCE [LARGE SCALE GENOMIC DNA]</scope>
    <source>
        <strain evidence="1">JCA_2017</strain>
    </source>
</reference>
<dbReference type="AlphaFoldDB" id="A0A371GDT5"/>
<accession>A0A371GDT5</accession>
<organism evidence="1 2">
    <name type="scientific">Mucuna pruriens</name>
    <name type="common">Velvet bean</name>
    <name type="synonym">Dolichos pruriens</name>
    <dbReference type="NCBI Taxonomy" id="157652"/>
    <lineage>
        <taxon>Eukaryota</taxon>
        <taxon>Viridiplantae</taxon>
        <taxon>Streptophyta</taxon>
        <taxon>Embryophyta</taxon>
        <taxon>Tracheophyta</taxon>
        <taxon>Spermatophyta</taxon>
        <taxon>Magnoliopsida</taxon>
        <taxon>eudicotyledons</taxon>
        <taxon>Gunneridae</taxon>
        <taxon>Pentapetalae</taxon>
        <taxon>rosids</taxon>
        <taxon>fabids</taxon>
        <taxon>Fabales</taxon>
        <taxon>Fabaceae</taxon>
        <taxon>Papilionoideae</taxon>
        <taxon>50 kb inversion clade</taxon>
        <taxon>NPAAA clade</taxon>
        <taxon>indigoferoid/millettioid clade</taxon>
        <taxon>Phaseoleae</taxon>
        <taxon>Mucuna</taxon>
    </lineage>
</organism>
<comment type="caution">
    <text evidence="1">The sequence shown here is derived from an EMBL/GenBank/DDBJ whole genome shotgun (WGS) entry which is preliminary data.</text>
</comment>
<dbReference type="SUPFAM" id="SSF53098">
    <property type="entry name" value="Ribonuclease H-like"/>
    <property type="match status" value="1"/>
</dbReference>
<dbReference type="InterPro" id="IPR036397">
    <property type="entry name" value="RNaseH_sf"/>
</dbReference>
<dbReference type="Proteomes" id="UP000257109">
    <property type="component" value="Unassembled WGS sequence"/>
</dbReference>
<dbReference type="PANTHER" id="PTHR45835:SF99">
    <property type="entry name" value="CHROMO DOMAIN-CONTAINING PROTEIN-RELATED"/>
    <property type="match status" value="1"/>
</dbReference>
<dbReference type="Gene3D" id="3.30.420.10">
    <property type="entry name" value="Ribonuclease H-like superfamily/Ribonuclease H"/>
    <property type="match status" value="1"/>
</dbReference>
<name>A0A371GDT5_MUCPR</name>
<dbReference type="STRING" id="157652.A0A371GDT5"/>
<gene>
    <name evidence="1" type="ORF">CR513_29639</name>
</gene>
<protein>
    <recommendedName>
        <fullName evidence="3">Integrase catalytic domain-containing protein</fullName>
    </recommendedName>
</protein>